<protein>
    <submittedName>
        <fullName evidence="1">Uncharacterized protein</fullName>
    </submittedName>
</protein>
<dbReference type="Proteomes" id="UP001164539">
    <property type="component" value="Chromosome 3"/>
</dbReference>
<keyword evidence="2" id="KW-1185">Reference proteome</keyword>
<comment type="caution">
    <text evidence="1">The sequence shown here is derived from an EMBL/GenBank/DDBJ whole genome shotgun (WGS) entry which is preliminary data.</text>
</comment>
<organism evidence="1 2">
    <name type="scientific">Melia azedarach</name>
    <name type="common">Chinaberry tree</name>
    <dbReference type="NCBI Taxonomy" id="155640"/>
    <lineage>
        <taxon>Eukaryota</taxon>
        <taxon>Viridiplantae</taxon>
        <taxon>Streptophyta</taxon>
        <taxon>Embryophyta</taxon>
        <taxon>Tracheophyta</taxon>
        <taxon>Spermatophyta</taxon>
        <taxon>Magnoliopsida</taxon>
        <taxon>eudicotyledons</taxon>
        <taxon>Gunneridae</taxon>
        <taxon>Pentapetalae</taxon>
        <taxon>rosids</taxon>
        <taxon>malvids</taxon>
        <taxon>Sapindales</taxon>
        <taxon>Meliaceae</taxon>
        <taxon>Melia</taxon>
    </lineage>
</organism>
<reference evidence="1 2" key="1">
    <citation type="journal article" date="2023" name="Science">
        <title>Complex scaffold remodeling in plant triterpene biosynthesis.</title>
        <authorList>
            <person name="De La Pena R."/>
            <person name="Hodgson H."/>
            <person name="Liu J.C."/>
            <person name="Stephenson M.J."/>
            <person name="Martin A.C."/>
            <person name="Owen C."/>
            <person name="Harkess A."/>
            <person name="Leebens-Mack J."/>
            <person name="Jimenez L.E."/>
            <person name="Osbourn A."/>
            <person name="Sattely E.S."/>
        </authorList>
    </citation>
    <scope>NUCLEOTIDE SEQUENCE [LARGE SCALE GENOMIC DNA]</scope>
    <source>
        <strain evidence="2">cv. JPN11</strain>
        <tissue evidence="1">Leaf</tissue>
    </source>
</reference>
<proteinExistence type="predicted"/>
<accession>A0ACC1YIQ9</accession>
<dbReference type="EMBL" id="CM051396">
    <property type="protein sequence ID" value="KAJ4722909.1"/>
    <property type="molecule type" value="Genomic_DNA"/>
</dbReference>
<evidence type="ECO:0000313" key="1">
    <source>
        <dbReference type="EMBL" id="KAJ4722909.1"/>
    </source>
</evidence>
<evidence type="ECO:0000313" key="2">
    <source>
        <dbReference type="Proteomes" id="UP001164539"/>
    </source>
</evidence>
<sequence length="456" mass="54442">MADEKDRLCICIEEKLDLVPTQFSDCSIAKVPQHLRNVNEKAYEPQLIAIGPYHRRRTHLEAMEEQKLRYLKLLLLRRKESNLTRYAKAMRELEEKARACYAEIVFLKTDEFVEMLILDACFIVELFRRCEMSELNDNNDPDFYKDPVFNTFWIKKKLGRDLLLVENQLPFFVLQKFFNMTVMPKERNNFLQMIFAFFVPLLPNRRCVQRVRYSVHDIKHLLSFIHDHWVSSIKTSVSDNEEKKSMKYWNRWNLQMSKTKRRMRHKIFAINKVDDWEFMRCATELKESGIKFMRLKGDSLFDVKFENGIMKIPRLRIEDDTESFFRNLIVYEQFYPETSDPVIDYMKFMDCLVNSAKDVELLCQRKILHHSLGDDEAVASMFNRLGDSVTLSSSSHYRKIFKDVNKHCSRRRKKWMANLRHNYFNTPWALISFLAAVLLVLLTLAQTVFSVLSYFQ</sequence>
<name>A0ACC1YIQ9_MELAZ</name>
<gene>
    <name evidence="1" type="ORF">OWV82_006340</name>
</gene>